<comment type="similarity">
    <text evidence="1">Belongs to the 'GDXG' lipolytic enzyme family.</text>
</comment>
<feature type="domain" description="Alpha/beta hydrolase fold-3" evidence="4">
    <location>
        <begin position="59"/>
        <end position="264"/>
    </location>
</feature>
<accession>A0A5J6JM12</accession>
<dbReference type="InterPro" id="IPR029058">
    <property type="entry name" value="AB_hydrolase_fold"/>
</dbReference>
<sequence>MPVIDFDAVSPHELRHANTANALAQPRVVELPRIEDRHVDGVGVRIYWPRAEKAPLPVVVYYHGGGFFMGNLDTHDNVARTIAHRTDAIVISVDYRLAPEHPYPAAVEDAFTALRWCAARAGELGADPDRIAVAGDSAGGNLAALAALRARDTGGPALRFQLMWYPCTHIDPTLPSETENADAPVLPRRAVELSVAWYLGGRDPKTCGAAPAYARSHSGLPPAYIATVQGDAIRDEGIRYAGLLRAAEVPVEHHNHNDLVHGFCALAPHVPAAAKALNDSLAALKAGLA</sequence>
<evidence type="ECO:0000256" key="2">
    <source>
        <dbReference type="ARBA" id="ARBA00022801"/>
    </source>
</evidence>
<keyword evidence="6" id="KW-1185">Reference proteome</keyword>
<feature type="active site" evidence="3">
    <location>
        <position position="137"/>
    </location>
</feature>
<dbReference type="SUPFAM" id="SSF53474">
    <property type="entry name" value="alpha/beta-Hydrolases"/>
    <property type="match status" value="1"/>
</dbReference>
<dbReference type="InterPro" id="IPR033140">
    <property type="entry name" value="Lipase_GDXG_put_SER_AS"/>
</dbReference>
<dbReference type="PANTHER" id="PTHR48081">
    <property type="entry name" value="AB HYDROLASE SUPERFAMILY PROTEIN C4A8.06C"/>
    <property type="match status" value="1"/>
</dbReference>
<evidence type="ECO:0000313" key="5">
    <source>
        <dbReference type="EMBL" id="QEV49544.1"/>
    </source>
</evidence>
<dbReference type="Gene3D" id="3.40.50.1820">
    <property type="entry name" value="alpha/beta hydrolase"/>
    <property type="match status" value="1"/>
</dbReference>
<evidence type="ECO:0000256" key="3">
    <source>
        <dbReference type="PROSITE-ProRule" id="PRU10038"/>
    </source>
</evidence>
<protein>
    <submittedName>
        <fullName evidence="5">Alpha/beta hydrolase</fullName>
    </submittedName>
</protein>
<evidence type="ECO:0000256" key="1">
    <source>
        <dbReference type="ARBA" id="ARBA00010515"/>
    </source>
</evidence>
<dbReference type="Proteomes" id="UP000325563">
    <property type="component" value="Chromosome"/>
</dbReference>
<evidence type="ECO:0000313" key="6">
    <source>
        <dbReference type="Proteomes" id="UP000325563"/>
    </source>
</evidence>
<name>A0A5J6JM12_STRVI</name>
<dbReference type="GO" id="GO:0016787">
    <property type="term" value="F:hydrolase activity"/>
    <property type="evidence" value="ECO:0007669"/>
    <property type="project" value="UniProtKB-KW"/>
</dbReference>
<dbReference type="InterPro" id="IPR050300">
    <property type="entry name" value="GDXG_lipolytic_enzyme"/>
</dbReference>
<dbReference type="PROSITE" id="PS01174">
    <property type="entry name" value="LIPASE_GDXG_SER"/>
    <property type="match status" value="1"/>
</dbReference>
<keyword evidence="2 5" id="KW-0378">Hydrolase</keyword>
<organism evidence="5 6">
    <name type="scientific">Streptomyces vinaceus</name>
    <dbReference type="NCBI Taxonomy" id="1960"/>
    <lineage>
        <taxon>Bacteria</taxon>
        <taxon>Bacillati</taxon>
        <taxon>Actinomycetota</taxon>
        <taxon>Actinomycetes</taxon>
        <taxon>Kitasatosporales</taxon>
        <taxon>Streptomycetaceae</taxon>
        <taxon>Streptomyces</taxon>
    </lineage>
</organism>
<dbReference type="KEGG" id="svn:CP980_00610"/>
<evidence type="ECO:0000259" key="4">
    <source>
        <dbReference type="Pfam" id="PF07859"/>
    </source>
</evidence>
<dbReference type="EMBL" id="CP023692">
    <property type="protein sequence ID" value="QEV49544.1"/>
    <property type="molecule type" value="Genomic_DNA"/>
</dbReference>
<dbReference type="InterPro" id="IPR013094">
    <property type="entry name" value="AB_hydrolase_3"/>
</dbReference>
<reference evidence="5 6" key="1">
    <citation type="submission" date="2017-09" db="EMBL/GenBank/DDBJ databases">
        <authorList>
            <person name="Lee N."/>
            <person name="Cho B.-K."/>
        </authorList>
    </citation>
    <scope>NUCLEOTIDE SEQUENCE [LARGE SCALE GENOMIC DNA]</scope>
    <source>
        <strain evidence="5 6">ATCC 27476</strain>
    </source>
</reference>
<dbReference type="AlphaFoldDB" id="A0A5J6JM12"/>
<dbReference type="Pfam" id="PF07859">
    <property type="entry name" value="Abhydrolase_3"/>
    <property type="match status" value="1"/>
</dbReference>
<proteinExistence type="inferred from homology"/>
<gene>
    <name evidence="5" type="ORF">CP980_00610</name>
</gene>
<dbReference type="PANTHER" id="PTHR48081:SF8">
    <property type="entry name" value="ALPHA_BETA HYDROLASE FOLD-3 DOMAIN-CONTAINING PROTEIN-RELATED"/>
    <property type="match status" value="1"/>
</dbReference>